<evidence type="ECO:0000313" key="1">
    <source>
        <dbReference type="EMBL" id="GFR78430.1"/>
    </source>
</evidence>
<evidence type="ECO:0000313" key="2">
    <source>
        <dbReference type="Proteomes" id="UP000762676"/>
    </source>
</evidence>
<organism evidence="1 2">
    <name type="scientific">Elysia marginata</name>
    <dbReference type="NCBI Taxonomy" id="1093978"/>
    <lineage>
        <taxon>Eukaryota</taxon>
        <taxon>Metazoa</taxon>
        <taxon>Spiralia</taxon>
        <taxon>Lophotrochozoa</taxon>
        <taxon>Mollusca</taxon>
        <taxon>Gastropoda</taxon>
        <taxon>Heterobranchia</taxon>
        <taxon>Euthyneura</taxon>
        <taxon>Panpulmonata</taxon>
        <taxon>Sacoglossa</taxon>
        <taxon>Placobranchoidea</taxon>
        <taxon>Plakobranchidae</taxon>
        <taxon>Elysia</taxon>
    </lineage>
</organism>
<reference evidence="1 2" key="1">
    <citation type="journal article" date="2021" name="Elife">
        <title>Chloroplast acquisition without the gene transfer in kleptoplastic sea slugs, Plakobranchus ocellatus.</title>
        <authorList>
            <person name="Maeda T."/>
            <person name="Takahashi S."/>
            <person name="Yoshida T."/>
            <person name="Shimamura S."/>
            <person name="Takaki Y."/>
            <person name="Nagai Y."/>
            <person name="Toyoda A."/>
            <person name="Suzuki Y."/>
            <person name="Arimoto A."/>
            <person name="Ishii H."/>
            <person name="Satoh N."/>
            <person name="Nishiyama T."/>
            <person name="Hasebe M."/>
            <person name="Maruyama T."/>
            <person name="Minagawa J."/>
            <person name="Obokata J."/>
            <person name="Shigenobu S."/>
        </authorList>
    </citation>
    <scope>NUCLEOTIDE SEQUENCE [LARGE SCALE GENOMIC DNA]</scope>
</reference>
<protein>
    <submittedName>
        <fullName evidence="1">Uncharacterized protein</fullName>
    </submittedName>
</protein>
<dbReference type="EMBL" id="BMAT01011751">
    <property type="protein sequence ID" value="GFR78430.1"/>
    <property type="molecule type" value="Genomic_DNA"/>
</dbReference>
<gene>
    <name evidence="1" type="ORF">ElyMa_005849100</name>
</gene>
<dbReference type="AlphaFoldDB" id="A0AAV4G0A2"/>
<keyword evidence="2" id="KW-1185">Reference proteome</keyword>
<accession>A0AAV4G0A2</accession>
<name>A0AAV4G0A2_9GAST</name>
<sequence length="111" mass="11986">MFSASYNKAPYPSTILNVNRTPKLQQNQILAAISSDFRRQDPVLDHSLATQGIKLLQALNSILAALTGVGVDGRGLVGEVWWARFAGMQAKPPGMTSLCIMATRLDIVSNS</sequence>
<comment type="caution">
    <text evidence="1">The sequence shown here is derived from an EMBL/GenBank/DDBJ whole genome shotgun (WGS) entry which is preliminary data.</text>
</comment>
<dbReference type="Proteomes" id="UP000762676">
    <property type="component" value="Unassembled WGS sequence"/>
</dbReference>
<proteinExistence type="predicted"/>